<gene>
    <name evidence="2" type="ORF">Pmani_002882</name>
</gene>
<feature type="compositionally biased region" description="Basic and acidic residues" evidence="1">
    <location>
        <begin position="242"/>
        <end position="259"/>
    </location>
</feature>
<feature type="region of interest" description="Disordered" evidence="1">
    <location>
        <begin position="657"/>
        <end position="714"/>
    </location>
</feature>
<protein>
    <submittedName>
        <fullName evidence="2">Uncharacterized protein</fullName>
    </submittedName>
</protein>
<feature type="region of interest" description="Disordered" evidence="1">
    <location>
        <begin position="1890"/>
        <end position="1972"/>
    </location>
</feature>
<feature type="compositionally biased region" description="Low complexity" evidence="1">
    <location>
        <begin position="912"/>
        <end position="927"/>
    </location>
</feature>
<feature type="compositionally biased region" description="Basic and acidic residues" evidence="1">
    <location>
        <begin position="1426"/>
        <end position="1445"/>
    </location>
</feature>
<feature type="compositionally biased region" description="Low complexity" evidence="1">
    <location>
        <begin position="1307"/>
        <end position="1324"/>
    </location>
</feature>
<dbReference type="EMBL" id="JAWZYT010000206">
    <property type="protein sequence ID" value="KAK4326630.1"/>
    <property type="molecule type" value="Genomic_DNA"/>
</dbReference>
<feature type="compositionally biased region" description="Gly residues" evidence="1">
    <location>
        <begin position="668"/>
        <end position="682"/>
    </location>
</feature>
<feature type="region of interest" description="Disordered" evidence="1">
    <location>
        <begin position="1227"/>
        <end position="1324"/>
    </location>
</feature>
<feature type="region of interest" description="Disordered" evidence="1">
    <location>
        <begin position="413"/>
        <end position="433"/>
    </location>
</feature>
<feature type="compositionally biased region" description="Polar residues" evidence="1">
    <location>
        <begin position="1941"/>
        <end position="1969"/>
    </location>
</feature>
<feature type="compositionally biased region" description="Polar residues" evidence="1">
    <location>
        <begin position="359"/>
        <end position="374"/>
    </location>
</feature>
<feature type="compositionally biased region" description="Polar residues" evidence="1">
    <location>
        <begin position="1014"/>
        <end position="1025"/>
    </location>
</feature>
<feature type="compositionally biased region" description="Polar residues" evidence="1">
    <location>
        <begin position="1634"/>
        <end position="1662"/>
    </location>
</feature>
<evidence type="ECO:0000313" key="3">
    <source>
        <dbReference type="Proteomes" id="UP001292094"/>
    </source>
</evidence>
<evidence type="ECO:0000313" key="2">
    <source>
        <dbReference type="EMBL" id="KAK4326630.1"/>
    </source>
</evidence>
<feature type="compositionally biased region" description="Low complexity" evidence="1">
    <location>
        <begin position="1247"/>
        <end position="1262"/>
    </location>
</feature>
<sequence>MLGWKYKLQLGRVQKRRGLGVDSVSGLLRGARRCHQPNPQERYRSRTRQQDLLEKHSELQQSLHPDRPHLYQQRPQGNTQPRRVGGRVLPPVPPSLQLPGGKIKSNSLRVCWRDELYATPWPPRPHPASPCHITENWIRAHRSHLWRRRRSSYSLPPLSLASRWPCTTPISMMPREYGGEDPSGAPGGEVFVLGGKSVSMGHHPGQRALSWPGEETRARKDGACMCIGGDRLRLGNGRFEKTWPHSDHPMRHRYQDHPRQTLARTSAPQRTPRKDEAVEDARMNANSPSKLSWKYMEMGRVGTEGGWVETDNPGVGAEGVGKAKTGAKDNTTKTSQPSKTKPQKPPRGRSPSRKVTMEVSGQQQRHTATNQQIPTYKHSDTKRCKHSESKCSNGVKNIQGDSAKNVITKNQQGDTAGNHITNTNQRNSNVTKSTSMRFYTQANSWWEKLTETSVASNHRKSKHKADATGNSIRDVGGGGGKKGGGLGYIKGPGAGGLKNCTGGKSCDALVTCTCLKGPGVTDCSSCIKGTDVKAVEPSLKSCSSMKVSDKTSDKKICSVLKNCPNVKESFTNVRESCSDVRNVCGDGMEGNASGITTSEKSSVSVDFIADDSLDQSSDGRESLDTSEEVVVVTLFGGEHDTDEGFDDCDSDLTKLSRKSSTEALDQNGEGGSGGGGGDGDSGGDLSWQSRVTLATLPPPPLPDGDQQHIHNWLPPDSLVVSPPISYSGPTGFTTPERTLSSATYLCQSETIVTVTPTTIFVPHTFVSATPHTPQLSSDGTCLAGHGMQADEKSSSGGSLDHPSMLHDSLEPELEHENKSGKLNNMLDDSAGMGRPGSVLQGEVAVQESTSRPQSRSGCKPISQKVRLMLETVEAGMVTSVRPPSATAFIETRRTTTQSGSRSPICSPRSCASPGSSPKFKSPISSPINNGKRSDVGSPFQVYDFLPRYETGSSSPYRKSGVDKTWDTLDEKEDEMESSVDEPYLPTSDIKSLVLNSGVLAREETSVDDDDDNEGNWNQQYKTGRMSTPDPKPFMTIKMKHNDLDRDGVVAAVREKPKSGKKNQPVYTPEYLTTTGVVRTKPQLFPPSSSPLPQVPVVKDALVTDTQPCEEIYTRDGERGDINSCTLHSDYVYSEEGKVNTYTTPIDLSSDKSIEQTGGCLYRERVTINHCVPGDILCGEGKDKTNNSVSLSDSVTCEAVICSEGGVSSDTHNATAATHTHLNTDAGDILSSSSTSDQHTPLYSSGHRNSFSCNSDRNSSVSNSDRDISTNSGVVSTFLPPGAATFSSSTTITSTRVTDRNQHYPRQSPTTSAISTTTNTTSRQSPLARFTNQYHKVWEEYTKQIPSKKKTFTSRITEKEIDKIREENVSENVTCLLPEKLDTNNEVVVSGFSSLCDVSGEVDVVSKNPNPVLPEEVCTTRENSVPNERKKVRDSERTQRFRREKVSQSVSLAEDSEDSGEGDGTRRPSSLTSYLSTFNMDVSQPSPLLKHSSGSQPTQVLKTLSLTGIIKQRRGRKLPKLPTELDNVSGQAAGAGVTGVDSVDAGGVTKILSNVPLNSDDICGGSTGVVAGTDGVGGDSGAKIQTRERRLPVLPGGGKHHTHRHLREIGDPQGRLSPQTVVRIRDVIKFWNTKASSQNQTHQTTTRLSLHSDQHPSTLSILHNNNCDDEDNNKNNNNSERHNRRLLLQQEGSTDSEGHASRTSRHMRTKESDRQTITPHHHHHHHDTLTRSTHTTLESRSTRRQDGRSWHADSENGESVPVERKVTPLTAHSEINGTQGKKATEENTVKLPGAKSGSSDTQLLQKMEIGDCVMEGRRFVEAEDSVIENARSVVEEGENSEVVSGCCIGGDVGTSMSGGREGDTKVEGGVGNETLNVEEVEVVILEKDKFNLSLPPDYPPPPPPPDSPLGEVSPTTDTSHTPTAHSSISSPHTSSPILPHTQVPSSSHAPTPSLSQPTNLSPIRTPQSAYGSLRLPEYTTQPTSTYTRLHTHIGVPDVPSVIVSPLSSLATLKPTTTTTTAVTSLSTAYVSSLPMYFNHREVMNTKEVCCV</sequence>
<evidence type="ECO:0000256" key="1">
    <source>
        <dbReference type="SAM" id="MobiDB-lite"/>
    </source>
</evidence>
<feature type="compositionally biased region" description="Polar residues" evidence="1">
    <location>
        <begin position="846"/>
        <end position="856"/>
    </location>
</feature>
<accession>A0AAE1UQ09</accession>
<feature type="region of interest" description="Disordered" evidence="1">
    <location>
        <begin position="1003"/>
        <end position="1031"/>
    </location>
</feature>
<proteinExistence type="predicted"/>
<feature type="region of interest" description="Disordered" evidence="1">
    <location>
        <begin position="456"/>
        <end position="478"/>
    </location>
</feature>
<feature type="region of interest" description="Disordered" evidence="1">
    <location>
        <begin position="1634"/>
        <end position="1800"/>
    </location>
</feature>
<feature type="compositionally biased region" description="Low complexity" evidence="1">
    <location>
        <begin position="1284"/>
        <end position="1295"/>
    </location>
</feature>
<feature type="compositionally biased region" description="Low complexity" evidence="1">
    <location>
        <begin position="1917"/>
        <end position="1940"/>
    </location>
</feature>
<reference evidence="2" key="1">
    <citation type="submission" date="2023-11" db="EMBL/GenBank/DDBJ databases">
        <title>Genome assemblies of two species of porcelain crab, Petrolisthes cinctipes and Petrolisthes manimaculis (Anomura: Porcellanidae).</title>
        <authorList>
            <person name="Angst P."/>
        </authorList>
    </citation>
    <scope>NUCLEOTIDE SEQUENCE</scope>
    <source>
        <strain evidence="2">PB745_02</strain>
        <tissue evidence="2">Gill</tissue>
    </source>
</reference>
<feature type="region of interest" description="Disordered" evidence="1">
    <location>
        <begin position="242"/>
        <end position="285"/>
    </location>
</feature>
<feature type="region of interest" description="Disordered" evidence="1">
    <location>
        <begin position="304"/>
        <end position="397"/>
    </location>
</feature>
<feature type="region of interest" description="Disordered" evidence="1">
    <location>
        <begin position="1418"/>
        <end position="1470"/>
    </location>
</feature>
<dbReference type="Proteomes" id="UP001292094">
    <property type="component" value="Unassembled WGS sequence"/>
</dbReference>
<feature type="region of interest" description="Disordered" evidence="1">
    <location>
        <begin position="892"/>
        <end position="936"/>
    </location>
</feature>
<feature type="compositionally biased region" description="Basic residues" evidence="1">
    <location>
        <begin position="341"/>
        <end position="352"/>
    </location>
</feature>
<comment type="caution">
    <text evidence="2">The sequence shown here is derived from an EMBL/GenBank/DDBJ whole genome shotgun (WGS) entry which is preliminary data.</text>
</comment>
<feature type="compositionally biased region" description="Basic and acidic residues" evidence="1">
    <location>
        <begin position="1739"/>
        <end position="1753"/>
    </location>
</feature>
<organism evidence="2 3">
    <name type="scientific">Petrolisthes manimaculis</name>
    <dbReference type="NCBI Taxonomy" id="1843537"/>
    <lineage>
        <taxon>Eukaryota</taxon>
        <taxon>Metazoa</taxon>
        <taxon>Ecdysozoa</taxon>
        <taxon>Arthropoda</taxon>
        <taxon>Crustacea</taxon>
        <taxon>Multicrustacea</taxon>
        <taxon>Malacostraca</taxon>
        <taxon>Eumalacostraca</taxon>
        <taxon>Eucarida</taxon>
        <taxon>Decapoda</taxon>
        <taxon>Pleocyemata</taxon>
        <taxon>Anomura</taxon>
        <taxon>Galatheoidea</taxon>
        <taxon>Porcellanidae</taxon>
        <taxon>Petrolisthes</taxon>
    </lineage>
</organism>
<feature type="compositionally biased region" description="Pro residues" evidence="1">
    <location>
        <begin position="1895"/>
        <end position="1906"/>
    </location>
</feature>
<feature type="compositionally biased region" description="Basic and acidic residues" evidence="1">
    <location>
        <begin position="377"/>
        <end position="389"/>
    </location>
</feature>
<feature type="compositionally biased region" description="Polar residues" evidence="1">
    <location>
        <begin position="1229"/>
        <end position="1246"/>
    </location>
</feature>
<feature type="compositionally biased region" description="Low complexity" evidence="1">
    <location>
        <begin position="1729"/>
        <end position="1738"/>
    </location>
</feature>
<feature type="region of interest" description="Disordered" evidence="1">
    <location>
        <begin position="770"/>
        <end position="862"/>
    </location>
</feature>
<feature type="region of interest" description="Disordered" evidence="1">
    <location>
        <begin position="61"/>
        <end position="100"/>
    </location>
</feature>
<feature type="compositionally biased region" description="Polar residues" evidence="1">
    <location>
        <begin position="770"/>
        <end position="779"/>
    </location>
</feature>
<feature type="region of interest" description="Disordered" evidence="1">
    <location>
        <begin position="1591"/>
        <end position="1613"/>
    </location>
</feature>
<feature type="compositionally biased region" description="Basic and acidic residues" evidence="1">
    <location>
        <begin position="803"/>
        <end position="819"/>
    </location>
</feature>
<keyword evidence="3" id="KW-1185">Reference proteome</keyword>
<feature type="compositionally biased region" description="Basic and acidic residues" evidence="1">
    <location>
        <begin position="272"/>
        <end position="282"/>
    </location>
</feature>
<name>A0AAE1UQ09_9EUCA</name>